<dbReference type="eggNOG" id="COG3782">
    <property type="taxonomic scope" value="Bacteria"/>
</dbReference>
<proteinExistence type="predicted"/>
<dbReference type="EMBL" id="ARXV01000012">
    <property type="protein sequence ID" value="KGD63976.1"/>
    <property type="molecule type" value="Genomic_DNA"/>
</dbReference>
<dbReference type="Proteomes" id="UP000029444">
    <property type="component" value="Unassembled WGS sequence"/>
</dbReference>
<evidence type="ECO:0000313" key="2">
    <source>
        <dbReference type="Proteomes" id="UP000029444"/>
    </source>
</evidence>
<dbReference type="AlphaFoldDB" id="A0A095SH67"/>
<gene>
    <name evidence="1" type="ORF">Y5S_02744</name>
</gene>
<sequence>MITAPVNGSLHGQLSWLVQAPSLLACPPYADAGLQLQREWQRDPGLINRAAEWLAETSQPQRLGLAFEQWVAALVCASEGLELVERNLPIRDGQTTLGELDMLVRDLESGKLWHWELALKFYLGTPEQWYGPNSRDTLERKHKHLFEQQLPRSLLPASRKLLAQRGLKVNGQALLTRGRLFYRNGHPEEPLRHPHHERGWWLPARTLPQQRWRIIEKKNWPTPSMSDKSTTFIDTPELIDYVEAQSRPLMVCSTLRPEPGFIVPVSWPHA</sequence>
<accession>A0A095SH67</accession>
<protein>
    <recommendedName>
        <fullName evidence="3">DUF1853 family protein</fullName>
    </recommendedName>
</protein>
<reference evidence="1 2" key="1">
    <citation type="submission" date="2012-09" db="EMBL/GenBank/DDBJ databases">
        <title>Genome Sequence of alkane-degrading Bacterium Alcanivorax sp. 19-m-6.</title>
        <authorList>
            <person name="Lai Q."/>
            <person name="Shao Z."/>
        </authorList>
    </citation>
    <scope>NUCLEOTIDE SEQUENCE [LARGE SCALE GENOMIC DNA]</scope>
    <source>
        <strain evidence="1 2">19-m-6</strain>
    </source>
</reference>
<name>A0A095SH67_9GAMM</name>
<evidence type="ECO:0008006" key="3">
    <source>
        <dbReference type="Google" id="ProtNLM"/>
    </source>
</evidence>
<dbReference type="RefSeq" id="WP_052041616.1">
    <property type="nucleotide sequence ID" value="NZ_ARXV01000012.1"/>
</dbReference>
<organism evidence="1 2">
    <name type="scientific">Alcanivorax nanhaiticus</name>
    <dbReference type="NCBI Taxonomy" id="1177154"/>
    <lineage>
        <taxon>Bacteria</taxon>
        <taxon>Pseudomonadati</taxon>
        <taxon>Pseudomonadota</taxon>
        <taxon>Gammaproteobacteria</taxon>
        <taxon>Oceanospirillales</taxon>
        <taxon>Alcanivoracaceae</taxon>
        <taxon>Alcanivorax</taxon>
    </lineage>
</organism>
<dbReference type="PATRIC" id="fig|1177154.3.peg.2777"/>
<comment type="caution">
    <text evidence="1">The sequence shown here is derived from an EMBL/GenBank/DDBJ whole genome shotgun (WGS) entry which is preliminary data.</text>
</comment>
<keyword evidence="2" id="KW-1185">Reference proteome</keyword>
<evidence type="ECO:0000313" key="1">
    <source>
        <dbReference type="EMBL" id="KGD63976.1"/>
    </source>
</evidence>
<dbReference type="OrthoDB" id="378654at2"/>
<dbReference type="Pfam" id="PF08907">
    <property type="entry name" value="DUF1853"/>
    <property type="match status" value="1"/>
</dbReference>
<dbReference type="InterPro" id="IPR015003">
    <property type="entry name" value="DUF1853"/>
</dbReference>
<dbReference type="STRING" id="1177154.Y5S_02744"/>